<sequence>SVAMAKGLRYYEILDVSQQASAEEIKKAYRKASLRWHPDKNMTNKDVAEEKFKLVSEAYQVLKDEKSRIIYDKHGEAGLRASGNPNGGPSGPSGPGG</sequence>
<organism evidence="3 4">
    <name type="scientific">Dimargaris cristalligena</name>
    <dbReference type="NCBI Taxonomy" id="215637"/>
    <lineage>
        <taxon>Eukaryota</taxon>
        <taxon>Fungi</taxon>
        <taxon>Fungi incertae sedis</taxon>
        <taxon>Zoopagomycota</taxon>
        <taxon>Kickxellomycotina</taxon>
        <taxon>Dimargaritomycetes</taxon>
        <taxon>Dimargaritales</taxon>
        <taxon>Dimargaritaceae</taxon>
        <taxon>Dimargaris</taxon>
    </lineage>
</organism>
<protein>
    <submittedName>
        <fullName evidence="3">DnaJ domain-containing protein</fullName>
    </submittedName>
</protein>
<dbReference type="InterPro" id="IPR018253">
    <property type="entry name" value="DnaJ_domain_CS"/>
</dbReference>
<keyword evidence="4" id="KW-1185">Reference proteome</keyword>
<dbReference type="STRING" id="215637.A0A4P9ZVJ5"/>
<dbReference type="Gene3D" id="1.10.287.110">
    <property type="entry name" value="DnaJ domain"/>
    <property type="match status" value="1"/>
</dbReference>
<evidence type="ECO:0000313" key="4">
    <source>
        <dbReference type="Proteomes" id="UP000268162"/>
    </source>
</evidence>
<dbReference type="GO" id="GO:0044183">
    <property type="term" value="F:protein folding chaperone"/>
    <property type="evidence" value="ECO:0007669"/>
    <property type="project" value="TreeGrafter"/>
</dbReference>
<accession>A0A4P9ZVJ5</accession>
<feature type="compositionally biased region" description="Gly residues" evidence="1">
    <location>
        <begin position="85"/>
        <end position="97"/>
    </location>
</feature>
<feature type="domain" description="J" evidence="2">
    <location>
        <begin position="9"/>
        <end position="75"/>
    </location>
</feature>
<dbReference type="GO" id="GO:0005634">
    <property type="term" value="C:nucleus"/>
    <property type="evidence" value="ECO:0007669"/>
    <property type="project" value="TreeGrafter"/>
</dbReference>
<dbReference type="GO" id="GO:0051087">
    <property type="term" value="F:protein-folding chaperone binding"/>
    <property type="evidence" value="ECO:0007669"/>
    <property type="project" value="TreeGrafter"/>
</dbReference>
<feature type="non-terminal residue" evidence="3">
    <location>
        <position position="1"/>
    </location>
</feature>
<dbReference type="PROSITE" id="PS50076">
    <property type="entry name" value="DNAJ_2"/>
    <property type="match status" value="1"/>
</dbReference>
<dbReference type="Proteomes" id="UP000268162">
    <property type="component" value="Unassembled WGS sequence"/>
</dbReference>
<evidence type="ECO:0000259" key="2">
    <source>
        <dbReference type="PROSITE" id="PS50076"/>
    </source>
</evidence>
<dbReference type="AlphaFoldDB" id="A0A4P9ZVJ5"/>
<dbReference type="GO" id="GO:0051082">
    <property type="term" value="F:unfolded protein binding"/>
    <property type="evidence" value="ECO:0007669"/>
    <property type="project" value="TreeGrafter"/>
</dbReference>
<proteinExistence type="predicted"/>
<feature type="region of interest" description="Disordered" evidence="1">
    <location>
        <begin position="74"/>
        <end position="97"/>
    </location>
</feature>
<feature type="non-terminal residue" evidence="3">
    <location>
        <position position="97"/>
    </location>
</feature>
<dbReference type="EMBL" id="ML002469">
    <property type="protein sequence ID" value="RKP37615.1"/>
    <property type="molecule type" value="Genomic_DNA"/>
</dbReference>
<dbReference type="PANTHER" id="PTHR43948">
    <property type="entry name" value="DNAJ HOMOLOG SUBFAMILY B"/>
    <property type="match status" value="1"/>
</dbReference>
<reference evidence="4" key="1">
    <citation type="journal article" date="2018" name="Nat. Microbiol.">
        <title>Leveraging single-cell genomics to expand the fungal tree of life.</title>
        <authorList>
            <person name="Ahrendt S.R."/>
            <person name="Quandt C.A."/>
            <person name="Ciobanu D."/>
            <person name="Clum A."/>
            <person name="Salamov A."/>
            <person name="Andreopoulos B."/>
            <person name="Cheng J.F."/>
            <person name="Woyke T."/>
            <person name="Pelin A."/>
            <person name="Henrissat B."/>
            <person name="Reynolds N.K."/>
            <person name="Benny G.L."/>
            <person name="Smith M.E."/>
            <person name="James T.Y."/>
            <person name="Grigoriev I.V."/>
        </authorList>
    </citation>
    <scope>NUCLEOTIDE SEQUENCE [LARGE SCALE GENOMIC DNA]</scope>
    <source>
        <strain evidence="4">RSA 468</strain>
    </source>
</reference>
<dbReference type="PROSITE" id="PS00636">
    <property type="entry name" value="DNAJ_1"/>
    <property type="match status" value="1"/>
</dbReference>
<dbReference type="InterPro" id="IPR036869">
    <property type="entry name" value="J_dom_sf"/>
</dbReference>
<dbReference type="PANTHER" id="PTHR43948:SF10">
    <property type="entry name" value="MRJ, ISOFORM E"/>
    <property type="match status" value="1"/>
</dbReference>
<dbReference type="SMART" id="SM00271">
    <property type="entry name" value="DnaJ"/>
    <property type="match status" value="1"/>
</dbReference>
<dbReference type="InterPro" id="IPR001623">
    <property type="entry name" value="DnaJ_domain"/>
</dbReference>
<dbReference type="CDD" id="cd06257">
    <property type="entry name" value="DnaJ"/>
    <property type="match status" value="1"/>
</dbReference>
<dbReference type="SUPFAM" id="SSF46565">
    <property type="entry name" value="Chaperone J-domain"/>
    <property type="match status" value="1"/>
</dbReference>
<evidence type="ECO:0000256" key="1">
    <source>
        <dbReference type="SAM" id="MobiDB-lite"/>
    </source>
</evidence>
<evidence type="ECO:0000313" key="3">
    <source>
        <dbReference type="EMBL" id="RKP37615.1"/>
    </source>
</evidence>
<name>A0A4P9ZVJ5_9FUNG</name>
<gene>
    <name evidence="3" type="ORF">BJ085DRAFT_2506</name>
</gene>
<dbReference type="Pfam" id="PF00226">
    <property type="entry name" value="DnaJ"/>
    <property type="match status" value="1"/>
</dbReference>
<dbReference type="GO" id="GO:0005737">
    <property type="term" value="C:cytoplasm"/>
    <property type="evidence" value="ECO:0007669"/>
    <property type="project" value="TreeGrafter"/>
</dbReference>
<dbReference type="PRINTS" id="PR00625">
    <property type="entry name" value="JDOMAIN"/>
</dbReference>